<gene>
    <name evidence="1" type="ORF">GA0070563_11299</name>
</gene>
<accession>A0A1C5ABV2</accession>
<sequence>MSQNEWLRRLRRAGTAVTAASAASDEAFAHLDATVRAARQAGRTVAHLVTVTGLSKARIDEAIAASDPEDDLPSSDTALRIAAYTAAAADANYLACRGRRDALMLQAGMEGLTYSAIAAAAGTSRRYEWQLRTGRLDIDRRSPRQDVFEGAGMEAYRATENARLRSRRQAVEAGLPVQITHGLYGYRHGCRCDVCAEARRGVQTGDVAVSHGLDGYRHGCRCEVCTAKNASYHRDWRRRRSSTVRVLPPQRGEPRWEG</sequence>
<dbReference type="EMBL" id="FMCT01000012">
    <property type="protein sequence ID" value="SCF42586.1"/>
    <property type="molecule type" value="Genomic_DNA"/>
</dbReference>
<dbReference type="Proteomes" id="UP000183585">
    <property type="component" value="Unassembled WGS sequence"/>
</dbReference>
<organism evidence="1 2">
    <name type="scientific">Micromonospora carbonacea</name>
    <dbReference type="NCBI Taxonomy" id="47853"/>
    <lineage>
        <taxon>Bacteria</taxon>
        <taxon>Bacillati</taxon>
        <taxon>Actinomycetota</taxon>
        <taxon>Actinomycetes</taxon>
        <taxon>Micromonosporales</taxon>
        <taxon>Micromonosporaceae</taxon>
        <taxon>Micromonospora</taxon>
    </lineage>
</organism>
<keyword evidence="2" id="KW-1185">Reference proteome</keyword>
<proteinExistence type="predicted"/>
<protein>
    <submittedName>
        <fullName evidence="1">Uncharacterized protein</fullName>
    </submittedName>
</protein>
<evidence type="ECO:0000313" key="2">
    <source>
        <dbReference type="Proteomes" id="UP000183585"/>
    </source>
</evidence>
<name>A0A1C5ABV2_9ACTN</name>
<reference evidence="2" key="1">
    <citation type="submission" date="2016-06" db="EMBL/GenBank/DDBJ databases">
        <authorList>
            <person name="Varghese N."/>
            <person name="Submissions Spin"/>
        </authorList>
    </citation>
    <scope>NUCLEOTIDE SEQUENCE [LARGE SCALE GENOMIC DNA]</scope>
    <source>
        <strain evidence="2">DSM 43168</strain>
    </source>
</reference>
<evidence type="ECO:0000313" key="1">
    <source>
        <dbReference type="EMBL" id="SCF42586.1"/>
    </source>
</evidence>
<dbReference type="RefSeq" id="WP_074476891.1">
    <property type="nucleotide sequence ID" value="NZ_FMCT01000012.1"/>
</dbReference>
<dbReference type="AlphaFoldDB" id="A0A1C5ABV2"/>